<protein>
    <submittedName>
        <fullName evidence="2">RING-type domain-containing protein</fullName>
    </submittedName>
</protein>
<dbReference type="WBParaSite" id="ES5_v2.g12994.t1">
    <property type="protein sequence ID" value="ES5_v2.g12994.t1"/>
    <property type="gene ID" value="ES5_v2.g12994"/>
</dbReference>
<sequence length="287" mass="34117">MYRTENKYSKIRIIENFGGELFVILLAVEIDELQNYSRLPIIICPVADIRQITNVGIYIINEKHQTICIKWPLKLSDEGKHGDYADWLHSELMEISDIYKLHFQKRVKPPNLHIYVREFNLEDELDNDDVTLIQLIFEEQNIREEQFQRNPFRSQDQPASDVFIARFRLQEKNLHTVDTAMQNEHLNCGICFEELNSGQKYSIWPYRPASDVFIARFRLQERNLHTVDTAMKNEHLNCGICFEELNFGQKYSIWPCESQIPHMFHFECMLKLLRTNNQCPFCRQPAE</sequence>
<proteinExistence type="predicted"/>
<name>A0AC34F770_9BILA</name>
<accession>A0AC34F770</accession>
<evidence type="ECO:0000313" key="2">
    <source>
        <dbReference type="WBParaSite" id="ES5_v2.g12994.t1"/>
    </source>
</evidence>
<reference evidence="2" key="1">
    <citation type="submission" date="2022-11" db="UniProtKB">
        <authorList>
            <consortium name="WormBaseParasite"/>
        </authorList>
    </citation>
    <scope>IDENTIFICATION</scope>
</reference>
<organism evidence="1 2">
    <name type="scientific">Panagrolaimus sp. ES5</name>
    <dbReference type="NCBI Taxonomy" id="591445"/>
    <lineage>
        <taxon>Eukaryota</taxon>
        <taxon>Metazoa</taxon>
        <taxon>Ecdysozoa</taxon>
        <taxon>Nematoda</taxon>
        <taxon>Chromadorea</taxon>
        <taxon>Rhabditida</taxon>
        <taxon>Tylenchina</taxon>
        <taxon>Panagrolaimomorpha</taxon>
        <taxon>Panagrolaimoidea</taxon>
        <taxon>Panagrolaimidae</taxon>
        <taxon>Panagrolaimus</taxon>
    </lineage>
</organism>
<evidence type="ECO:0000313" key="1">
    <source>
        <dbReference type="Proteomes" id="UP000887579"/>
    </source>
</evidence>
<dbReference type="Proteomes" id="UP000887579">
    <property type="component" value="Unplaced"/>
</dbReference>